<keyword evidence="2" id="KW-1185">Reference proteome</keyword>
<dbReference type="KEGG" id="mmk:MU9_562"/>
<dbReference type="EMBL" id="CP004345">
    <property type="protein sequence ID" value="AGG29608.1"/>
    <property type="molecule type" value="Genomic_DNA"/>
</dbReference>
<organism evidence="1 2">
    <name type="scientific">Morganella morganii subsp. morganii KT</name>
    <dbReference type="NCBI Taxonomy" id="1124991"/>
    <lineage>
        <taxon>Bacteria</taxon>
        <taxon>Pseudomonadati</taxon>
        <taxon>Pseudomonadota</taxon>
        <taxon>Gammaproteobacteria</taxon>
        <taxon>Enterobacterales</taxon>
        <taxon>Morganellaceae</taxon>
        <taxon>Morganella</taxon>
    </lineage>
</organism>
<sequence length="222" mass="25767">MISLYESCSELIYVKLKNQEKNNIFLPEDICVSVVNRLRNFNISFYKVNRNWTISDNYIIPPLRKDDILLVSDLFNFRTIDIHTLPDCKIVLDLAHCSYETLAFYLEKFRIANKKVLFSCISMGAGKYYRYGGGGVFFDIKNIAELNDFSFNQVNYTSLNLDSKYCALTNEYSTRHIVSAKNISAIEIDKLRKNGISISDGLFSHISGKRSNEYYFWKDITE</sequence>
<protein>
    <submittedName>
        <fullName evidence="1">Uncharacterized protein</fullName>
    </submittedName>
</protein>
<reference evidence="1 2" key="1">
    <citation type="journal article" date="2012" name="BMC Genomics">
        <title>Whole-genome sequencing and identification of Morganella morganii KT pathogenicity-related genes.</title>
        <authorList>
            <person name="Chen Y.T."/>
            <person name="Peng H.L."/>
            <person name="Shia W.C."/>
            <person name="Hsu F.R."/>
            <person name="Ken C.F."/>
            <person name="Tsao Y.M."/>
            <person name="Chen C.H."/>
            <person name="Liu C.E."/>
            <person name="Hsieh M.F."/>
            <person name="Chen H.C."/>
            <person name="Tang C.Y."/>
            <person name="Ku T.H."/>
        </authorList>
    </citation>
    <scope>NUCLEOTIDE SEQUENCE [LARGE SCALE GENOMIC DNA]</scope>
    <source>
        <strain evidence="1 2">KT</strain>
    </source>
</reference>
<dbReference type="Proteomes" id="UP000011834">
    <property type="component" value="Chromosome"/>
</dbReference>
<proteinExistence type="predicted"/>
<evidence type="ECO:0000313" key="2">
    <source>
        <dbReference type="Proteomes" id="UP000011834"/>
    </source>
</evidence>
<gene>
    <name evidence="1" type="ORF">MU9_562</name>
</gene>
<dbReference type="AlphaFoldDB" id="M1SBJ0"/>
<accession>M1SBJ0</accession>
<name>M1SBJ0_MORMO</name>
<dbReference type="HOGENOM" id="CLU_1244170_0_0_6"/>
<evidence type="ECO:0000313" key="1">
    <source>
        <dbReference type="EMBL" id="AGG29608.1"/>
    </source>
</evidence>
<dbReference type="GeneID" id="93362191"/>
<dbReference type="RefSeq" id="WP_015422386.1">
    <property type="nucleotide sequence ID" value="NC_020418.1"/>
</dbReference>